<feature type="signal peptide" evidence="2">
    <location>
        <begin position="1"/>
        <end position="21"/>
    </location>
</feature>
<accession>A0A6B0UGH1</accession>
<evidence type="ECO:0000256" key="2">
    <source>
        <dbReference type="SAM" id="SignalP"/>
    </source>
</evidence>
<proteinExistence type="predicted"/>
<keyword evidence="1" id="KW-0472">Membrane</keyword>
<feature type="chain" id="PRO_5025408979" evidence="2">
    <location>
        <begin position="22"/>
        <end position="89"/>
    </location>
</feature>
<feature type="transmembrane region" description="Helical" evidence="1">
    <location>
        <begin position="45"/>
        <end position="64"/>
    </location>
</feature>
<keyword evidence="1" id="KW-1133">Transmembrane helix</keyword>
<evidence type="ECO:0000256" key="1">
    <source>
        <dbReference type="SAM" id="Phobius"/>
    </source>
</evidence>
<name>A0A6B0UGH1_IXORI</name>
<evidence type="ECO:0000313" key="3">
    <source>
        <dbReference type="EMBL" id="MXU86103.1"/>
    </source>
</evidence>
<keyword evidence="2" id="KW-0732">Signal</keyword>
<sequence>MSSMETVAGFLALLFWSPCMADCRSSPSSSEEYSRASTFCSMSSPFFLSSFFFATPTMTVTLLAFCSDFELPLKALSLSCFTSLWMSIM</sequence>
<dbReference type="AlphaFoldDB" id="A0A6B0UGH1"/>
<dbReference type="EMBL" id="GIFC01004020">
    <property type="protein sequence ID" value="MXU86103.1"/>
    <property type="molecule type" value="Transcribed_RNA"/>
</dbReference>
<keyword evidence="1" id="KW-0812">Transmembrane</keyword>
<reference evidence="3" key="1">
    <citation type="submission" date="2019-12" db="EMBL/GenBank/DDBJ databases">
        <title>An insight into the sialome of adult female Ixodes ricinus ticks feeding for 6 days.</title>
        <authorList>
            <person name="Perner J."/>
            <person name="Ribeiro J.M.C."/>
        </authorList>
    </citation>
    <scope>NUCLEOTIDE SEQUENCE</scope>
    <source>
        <strain evidence="3">Semi-engorged</strain>
        <tissue evidence="3">Salivary glands</tissue>
    </source>
</reference>
<organism evidence="3">
    <name type="scientific">Ixodes ricinus</name>
    <name type="common">Common tick</name>
    <name type="synonym">Acarus ricinus</name>
    <dbReference type="NCBI Taxonomy" id="34613"/>
    <lineage>
        <taxon>Eukaryota</taxon>
        <taxon>Metazoa</taxon>
        <taxon>Ecdysozoa</taxon>
        <taxon>Arthropoda</taxon>
        <taxon>Chelicerata</taxon>
        <taxon>Arachnida</taxon>
        <taxon>Acari</taxon>
        <taxon>Parasitiformes</taxon>
        <taxon>Ixodida</taxon>
        <taxon>Ixodoidea</taxon>
        <taxon>Ixodidae</taxon>
        <taxon>Ixodinae</taxon>
        <taxon>Ixodes</taxon>
    </lineage>
</organism>
<protein>
    <submittedName>
        <fullName evidence="3">Putative secreted protein</fullName>
    </submittedName>
</protein>